<organism evidence="2">
    <name type="scientific">Spongospora subterranea</name>
    <dbReference type="NCBI Taxonomy" id="70186"/>
    <lineage>
        <taxon>Eukaryota</taxon>
        <taxon>Sar</taxon>
        <taxon>Rhizaria</taxon>
        <taxon>Endomyxa</taxon>
        <taxon>Phytomyxea</taxon>
        <taxon>Plasmodiophorida</taxon>
        <taxon>Plasmodiophoridae</taxon>
        <taxon>Spongospora</taxon>
    </lineage>
</organism>
<dbReference type="GO" id="GO:0008017">
    <property type="term" value="F:microtubule binding"/>
    <property type="evidence" value="ECO:0007669"/>
    <property type="project" value="TreeGrafter"/>
</dbReference>
<dbReference type="GO" id="GO:0005525">
    <property type="term" value="F:GTP binding"/>
    <property type="evidence" value="ECO:0007669"/>
    <property type="project" value="InterPro"/>
</dbReference>
<dbReference type="GO" id="GO:0005874">
    <property type="term" value="C:microtubule"/>
    <property type="evidence" value="ECO:0007669"/>
    <property type="project" value="TreeGrafter"/>
</dbReference>
<dbReference type="EMBL" id="HACM01003462">
    <property type="protein sequence ID" value="CRZ03904.1"/>
    <property type="molecule type" value="Transcribed_RNA"/>
</dbReference>
<sequence length="108" mass="11852">QQETDISTDEVCQAVVAETARSDEEQKEEGNLTGIVDQPMTLRIESESSPNVTMIDLPGIKYDTKDAGERIKSMIRTYIQPKSAIILVVHNATVDADTNQGFELAAKV</sequence>
<dbReference type="InterPro" id="IPR022812">
    <property type="entry name" value="Dynamin"/>
</dbReference>
<feature type="non-terminal residue" evidence="2">
    <location>
        <position position="108"/>
    </location>
</feature>
<evidence type="ECO:0000313" key="2">
    <source>
        <dbReference type="EMBL" id="CRZ03904.1"/>
    </source>
</evidence>
<proteinExistence type="predicted"/>
<dbReference type="PANTHER" id="PTHR11566">
    <property type="entry name" value="DYNAMIN"/>
    <property type="match status" value="1"/>
</dbReference>
<feature type="domain" description="Dynamin-type G" evidence="1">
    <location>
        <begin position="1"/>
        <end position="108"/>
    </location>
</feature>
<accession>A0A0H5R6K6</accession>
<dbReference type="InterPro" id="IPR027417">
    <property type="entry name" value="P-loop_NTPase"/>
</dbReference>
<protein>
    <recommendedName>
        <fullName evidence="1">Dynamin-type G domain-containing protein</fullName>
    </recommendedName>
</protein>
<feature type="non-terminal residue" evidence="2">
    <location>
        <position position="1"/>
    </location>
</feature>
<reference evidence="2" key="1">
    <citation type="submission" date="2015-04" db="EMBL/GenBank/DDBJ databases">
        <title>The genome sequence of the plant pathogenic Rhizarian Plasmodiophora brassicae reveals insights in its biotrophic life cycle and the origin of chitin synthesis.</title>
        <authorList>
            <person name="Schwelm A."/>
            <person name="Fogelqvist J."/>
            <person name="Knaust A."/>
            <person name="Julke S."/>
            <person name="Lilja T."/>
            <person name="Dhandapani V."/>
            <person name="Bonilla-Rosso G."/>
            <person name="Karlsson M."/>
            <person name="Shevchenko A."/>
            <person name="Choi S.R."/>
            <person name="Kim H.G."/>
            <person name="Park J.Y."/>
            <person name="Lim Y.P."/>
            <person name="Ludwig-Muller J."/>
            <person name="Dixelius C."/>
        </authorList>
    </citation>
    <scope>NUCLEOTIDE SEQUENCE</scope>
    <source>
        <tissue evidence="2">Potato root galls</tissue>
    </source>
</reference>
<dbReference type="Pfam" id="PF00350">
    <property type="entry name" value="Dynamin_N"/>
    <property type="match status" value="1"/>
</dbReference>
<dbReference type="Gene3D" id="3.40.50.300">
    <property type="entry name" value="P-loop containing nucleotide triphosphate hydrolases"/>
    <property type="match status" value="1"/>
</dbReference>
<dbReference type="InterPro" id="IPR030381">
    <property type="entry name" value="G_DYNAMIN_dom"/>
</dbReference>
<evidence type="ECO:0000259" key="1">
    <source>
        <dbReference type="PROSITE" id="PS51718"/>
    </source>
</evidence>
<dbReference type="InterPro" id="IPR045063">
    <property type="entry name" value="Dynamin_N"/>
</dbReference>
<dbReference type="PROSITE" id="PS51718">
    <property type="entry name" value="G_DYNAMIN_2"/>
    <property type="match status" value="1"/>
</dbReference>
<dbReference type="SUPFAM" id="SSF52540">
    <property type="entry name" value="P-loop containing nucleoside triphosphate hydrolases"/>
    <property type="match status" value="1"/>
</dbReference>
<dbReference type="GO" id="GO:0016020">
    <property type="term" value="C:membrane"/>
    <property type="evidence" value="ECO:0007669"/>
    <property type="project" value="TreeGrafter"/>
</dbReference>
<dbReference type="AlphaFoldDB" id="A0A0H5R6K6"/>
<dbReference type="GO" id="GO:0003924">
    <property type="term" value="F:GTPase activity"/>
    <property type="evidence" value="ECO:0007669"/>
    <property type="project" value="TreeGrafter"/>
</dbReference>
<dbReference type="PANTHER" id="PTHR11566:SF21">
    <property type="entry name" value="DYNAMIN RELATED PROTEIN 1, ISOFORM A"/>
    <property type="match status" value="1"/>
</dbReference>
<dbReference type="GO" id="GO:0005737">
    <property type="term" value="C:cytoplasm"/>
    <property type="evidence" value="ECO:0007669"/>
    <property type="project" value="TreeGrafter"/>
</dbReference>
<name>A0A0H5R6K6_9EUKA</name>